<comment type="caution">
    <text evidence="2">The sequence shown here is derived from an EMBL/GenBank/DDBJ whole genome shotgun (WGS) entry which is preliminary data.</text>
</comment>
<evidence type="ECO:0000313" key="3">
    <source>
        <dbReference type="Proteomes" id="UP000538507"/>
    </source>
</evidence>
<dbReference type="Gene3D" id="3.30.450.20">
    <property type="entry name" value="PAS domain"/>
    <property type="match status" value="1"/>
</dbReference>
<protein>
    <submittedName>
        <fullName evidence="2">PAS domain-containing protein</fullName>
    </submittedName>
</protein>
<dbReference type="EMBL" id="JACIGO010000008">
    <property type="protein sequence ID" value="MBB4293247.1"/>
    <property type="molecule type" value="Genomic_DNA"/>
</dbReference>
<sequence length="396" mass="44891">MIETRDVNERMNTALDMDSLLIDWIDVEGRISRISDREARELAIDPRTVIGMPLESVYSGVSASLIRAVARGERTADRSFPVWMNSGPYGEMAMVASAFADGPNGLAILKQPLTPPTLGIGAELVERVEILSQMIGAATDACWCIEFLEPVDTSLAEEEIVEQIFRNRSRWRACNEAMSRLYRVPDDQDFNTQPVSRYFPATEINRRMVRDLVRSNYRLDRAQAVDRRHDNSEMLVENDFRAAVKDGLLIRLWGTTRDIGIHRKREQQLYDRAETMLDILSATPDPILVISDDGLLQAANPAAETAWGRPVDQMLGRPLQHFVETRNVLEKLLQAALEEEEAGDSECDLVIISASDSRDSWRFRAARIEGEMRRYVLTARKKPRRKSRLTAQEALS</sequence>
<dbReference type="InterPro" id="IPR000014">
    <property type="entry name" value="PAS"/>
</dbReference>
<feature type="domain" description="PAS" evidence="1">
    <location>
        <begin position="272"/>
        <end position="317"/>
    </location>
</feature>
<dbReference type="Pfam" id="PF08448">
    <property type="entry name" value="PAS_4"/>
    <property type="match status" value="1"/>
</dbReference>
<dbReference type="InterPro" id="IPR035965">
    <property type="entry name" value="PAS-like_dom_sf"/>
</dbReference>
<dbReference type="AlphaFoldDB" id="A0AAE2SYP6"/>
<reference evidence="2 3" key="1">
    <citation type="submission" date="2020-08" db="EMBL/GenBank/DDBJ databases">
        <title>Genomic Encyclopedia of Type Strains, Phase IV (KMG-V): Genome sequencing to study the core and pangenomes of soil and plant-associated prokaryotes.</title>
        <authorList>
            <person name="Whitman W."/>
        </authorList>
    </citation>
    <scope>NUCLEOTIDE SEQUENCE [LARGE SCALE GENOMIC DNA]</scope>
    <source>
        <strain evidence="2 3">SEMIA 415</strain>
    </source>
</reference>
<dbReference type="Proteomes" id="UP000538507">
    <property type="component" value="Unassembled WGS sequence"/>
</dbReference>
<dbReference type="CDD" id="cd00130">
    <property type="entry name" value="PAS"/>
    <property type="match status" value="1"/>
</dbReference>
<dbReference type="InterPro" id="IPR013656">
    <property type="entry name" value="PAS_4"/>
</dbReference>
<dbReference type="RefSeq" id="WP_183609852.1">
    <property type="nucleotide sequence ID" value="NZ_JACHAZ010000008.1"/>
</dbReference>
<proteinExistence type="predicted"/>
<gene>
    <name evidence="2" type="ORF">GGE16_005332</name>
</gene>
<name>A0AAE2SYP6_RHILE</name>
<dbReference type="PROSITE" id="PS50112">
    <property type="entry name" value="PAS"/>
    <property type="match status" value="1"/>
</dbReference>
<dbReference type="SMART" id="SM00091">
    <property type="entry name" value="PAS"/>
    <property type="match status" value="1"/>
</dbReference>
<accession>A0AAE2SYP6</accession>
<evidence type="ECO:0000259" key="1">
    <source>
        <dbReference type="PROSITE" id="PS50112"/>
    </source>
</evidence>
<evidence type="ECO:0000313" key="2">
    <source>
        <dbReference type="EMBL" id="MBB4293247.1"/>
    </source>
</evidence>
<dbReference type="SUPFAM" id="SSF55785">
    <property type="entry name" value="PYP-like sensor domain (PAS domain)"/>
    <property type="match status" value="1"/>
</dbReference>
<organism evidence="2 3">
    <name type="scientific">Rhizobium leguminosarum</name>
    <dbReference type="NCBI Taxonomy" id="384"/>
    <lineage>
        <taxon>Bacteria</taxon>
        <taxon>Pseudomonadati</taxon>
        <taxon>Pseudomonadota</taxon>
        <taxon>Alphaproteobacteria</taxon>
        <taxon>Hyphomicrobiales</taxon>
        <taxon>Rhizobiaceae</taxon>
        <taxon>Rhizobium/Agrobacterium group</taxon>
        <taxon>Rhizobium</taxon>
    </lineage>
</organism>